<dbReference type="InterPro" id="IPR023393">
    <property type="entry name" value="START-like_dom_sf"/>
</dbReference>
<dbReference type="EMBL" id="SOGQ01000048">
    <property type="protein sequence ID" value="TFC99024.1"/>
    <property type="molecule type" value="Genomic_DNA"/>
</dbReference>
<reference evidence="1 2" key="1">
    <citation type="submission" date="2019-03" db="EMBL/GenBank/DDBJ databases">
        <title>Genomics of glacier-inhabiting Cryobacterium strains.</title>
        <authorList>
            <person name="Liu Q."/>
            <person name="Xin Y.-H."/>
        </authorList>
    </citation>
    <scope>NUCLEOTIDE SEQUENCE [LARGE SCALE GENOMIC DNA]</scope>
    <source>
        <strain evidence="1 2">TMT1-23-1</strain>
    </source>
</reference>
<organism evidence="1 2">
    <name type="scientific">Cryobacterium sinapicolor</name>
    <dbReference type="NCBI Taxonomy" id="1259236"/>
    <lineage>
        <taxon>Bacteria</taxon>
        <taxon>Bacillati</taxon>
        <taxon>Actinomycetota</taxon>
        <taxon>Actinomycetes</taxon>
        <taxon>Micrococcales</taxon>
        <taxon>Microbacteriaceae</taxon>
        <taxon>Cryobacterium</taxon>
    </lineage>
</organism>
<accession>A0ABY2J261</accession>
<evidence type="ECO:0000313" key="1">
    <source>
        <dbReference type="EMBL" id="TFC99024.1"/>
    </source>
</evidence>
<dbReference type="RefSeq" id="WP_134430300.1">
    <property type="nucleotide sequence ID" value="NZ_SOGQ01000048.1"/>
</dbReference>
<name>A0ABY2J261_9MICO</name>
<dbReference type="SUPFAM" id="SSF55961">
    <property type="entry name" value="Bet v1-like"/>
    <property type="match status" value="1"/>
</dbReference>
<gene>
    <name evidence="1" type="ORF">E3T28_09745</name>
</gene>
<keyword evidence="2" id="KW-1185">Reference proteome</keyword>
<proteinExistence type="predicted"/>
<dbReference type="Proteomes" id="UP000297853">
    <property type="component" value="Unassembled WGS sequence"/>
</dbReference>
<protein>
    <submittedName>
        <fullName evidence="1">SRPBCC domain-containing protein</fullName>
    </submittedName>
</protein>
<dbReference type="CDD" id="cd07814">
    <property type="entry name" value="SRPBCC_CalC_Aha1-like"/>
    <property type="match status" value="1"/>
</dbReference>
<dbReference type="Pfam" id="PF10604">
    <property type="entry name" value="Polyketide_cyc2"/>
    <property type="match status" value="1"/>
</dbReference>
<dbReference type="InterPro" id="IPR019587">
    <property type="entry name" value="Polyketide_cyclase/dehydratase"/>
</dbReference>
<sequence>MEKLHFTVQIDAPVHTVWTTMLDDETYREWTSAFNEGSQYEGSWDLGREIRFLGPEEDGSISGMIGTVIENRPDELVTVEYTGEIMHGVERTGDEAQFFGAQESYSFAESGGVTTVEVEVDTPEEHASMFDELWPAALGKLKELAEAR</sequence>
<dbReference type="Gene3D" id="3.30.530.20">
    <property type="match status" value="1"/>
</dbReference>
<evidence type="ECO:0000313" key="2">
    <source>
        <dbReference type="Proteomes" id="UP000297853"/>
    </source>
</evidence>
<comment type="caution">
    <text evidence="1">The sequence shown here is derived from an EMBL/GenBank/DDBJ whole genome shotgun (WGS) entry which is preliminary data.</text>
</comment>